<accession>A0A843V241</accession>
<sequence length="78" mass="8626">MRTGGERQEPPQPQPQPTDLPRDPPGRGGAAGSARGKHQIVADMKRLEQETRSLEEELEELEKTDRVSVACLEYNSLG</sequence>
<dbReference type="PANTHER" id="PTHR35129:SF1">
    <property type="entry name" value="GUANINE NUCLEOTIDE-BINDING PROTEIN SUBUNIT GAMMA 1"/>
    <property type="match status" value="1"/>
</dbReference>
<keyword evidence="3" id="KW-0472">Membrane</keyword>
<evidence type="ECO:0000256" key="4">
    <source>
        <dbReference type="ARBA" id="ARBA00023224"/>
    </source>
</evidence>
<reference evidence="6" key="1">
    <citation type="submission" date="2017-07" db="EMBL/GenBank/DDBJ databases">
        <title>Taro Niue Genome Assembly and Annotation.</title>
        <authorList>
            <person name="Atibalentja N."/>
            <person name="Keating K."/>
            <person name="Fields C.J."/>
        </authorList>
    </citation>
    <scope>NUCLEOTIDE SEQUENCE</scope>
    <source>
        <strain evidence="6">Niue_2</strain>
        <tissue evidence="6">Leaf</tissue>
    </source>
</reference>
<dbReference type="GO" id="GO:0005886">
    <property type="term" value="C:plasma membrane"/>
    <property type="evidence" value="ECO:0007669"/>
    <property type="project" value="UniProtKB-SubCell"/>
</dbReference>
<protein>
    <submittedName>
        <fullName evidence="6">Uncharacterized protein</fullName>
    </submittedName>
</protein>
<dbReference type="GO" id="GO:0007165">
    <property type="term" value="P:signal transduction"/>
    <property type="evidence" value="ECO:0007669"/>
    <property type="project" value="UniProtKB-KW"/>
</dbReference>
<keyword evidence="4" id="KW-0807">Transducer</keyword>
<evidence type="ECO:0000256" key="1">
    <source>
        <dbReference type="ARBA" id="ARBA00004236"/>
    </source>
</evidence>
<evidence type="ECO:0000256" key="5">
    <source>
        <dbReference type="SAM" id="MobiDB-lite"/>
    </source>
</evidence>
<evidence type="ECO:0000313" key="7">
    <source>
        <dbReference type="Proteomes" id="UP000652761"/>
    </source>
</evidence>
<organism evidence="6 7">
    <name type="scientific">Colocasia esculenta</name>
    <name type="common">Wild taro</name>
    <name type="synonym">Arum esculentum</name>
    <dbReference type="NCBI Taxonomy" id="4460"/>
    <lineage>
        <taxon>Eukaryota</taxon>
        <taxon>Viridiplantae</taxon>
        <taxon>Streptophyta</taxon>
        <taxon>Embryophyta</taxon>
        <taxon>Tracheophyta</taxon>
        <taxon>Spermatophyta</taxon>
        <taxon>Magnoliopsida</taxon>
        <taxon>Liliopsida</taxon>
        <taxon>Araceae</taxon>
        <taxon>Aroideae</taxon>
        <taxon>Colocasieae</taxon>
        <taxon>Colocasia</taxon>
    </lineage>
</organism>
<dbReference type="Proteomes" id="UP000652761">
    <property type="component" value="Unassembled WGS sequence"/>
</dbReference>
<keyword evidence="7" id="KW-1185">Reference proteome</keyword>
<dbReference type="EMBL" id="NMUH01001205">
    <property type="protein sequence ID" value="MQL90058.1"/>
    <property type="molecule type" value="Genomic_DNA"/>
</dbReference>
<comment type="subcellular location">
    <subcellularLocation>
        <location evidence="1">Cell membrane</location>
    </subcellularLocation>
</comment>
<feature type="region of interest" description="Disordered" evidence="5">
    <location>
        <begin position="1"/>
        <end position="39"/>
    </location>
</feature>
<dbReference type="PANTHER" id="PTHR35129">
    <property type="entry name" value="GUANINE NUCLEOTIDE-BINDING PROTEIN SUBUNIT GAMMA 1"/>
    <property type="match status" value="1"/>
</dbReference>
<proteinExistence type="predicted"/>
<dbReference type="InterPro" id="IPR045878">
    <property type="entry name" value="GG1/2"/>
</dbReference>
<comment type="caution">
    <text evidence="6">The sequence shown here is derived from an EMBL/GenBank/DDBJ whole genome shotgun (WGS) entry which is preliminary data.</text>
</comment>
<dbReference type="AlphaFoldDB" id="A0A843V241"/>
<evidence type="ECO:0000256" key="2">
    <source>
        <dbReference type="ARBA" id="ARBA00022475"/>
    </source>
</evidence>
<evidence type="ECO:0000256" key="3">
    <source>
        <dbReference type="ARBA" id="ARBA00023136"/>
    </source>
</evidence>
<keyword evidence="2" id="KW-1003">Cell membrane</keyword>
<gene>
    <name evidence="6" type="ORF">Taro_022643</name>
</gene>
<evidence type="ECO:0000313" key="6">
    <source>
        <dbReference type="EMBL" id="MQL90058.1"/>
    </source>
</evidence>
<name>A0A843V241_COLES</name>